<dbReference type="InterPro" id="IPR032036">
    <property type="entry name" value="DUF5062"/>
</dbReference>
<dbReference type="AlphaFoldDB" id="A0A6F8VBU4"/>
<dbReference type="RefSeq" id="WP_173063244.1">
    <property type="nucleotide sequence ID" value="NZ_AP022853.1"/>
</dbReference>
<name>A0A6F8VBU4_9PROT</name>
<organism evidence="1 2">
    <name type="scientific">Sulfurimicrobium lacus</name>
    <dbReference type="NCBI Taxonomy" id="2715678"/>
    <lineage>
        <taxon>Bacteria</taxon>
        <taxon>Pseudomonadati</taxon>
        <taxon>Pseudomonadota</taxon>
        <taxon>Betaproteobacteria</taxon>
        <taxon>Nitrosomonadales</taxon>
        <taxon>Sulfuricellaceae</taxon>
        <taxon>Sulfurimicrobium</taxon>
    </lineage>
</organism>
<proteinExistence type="predicted"/>
<dbReference type="EMBL" id="AP022853">
    <property type="protein sequence ID" value="BCB26800.1"/>
    <property type="molecule type" value="Genomic_DNA"/>
</dbReference>
<evidence type="ECO:0008006" key="3">
    <source>
        <dbReference type="Google" id="ProtNLM"/>
    </source>
</evidence>
<dbReference type="Proteomes" id="UP000502260">
    <property type="component" value="Chromosome"/>
</dbReference>
<sequence length="86" mass="9870">MKPLKHEAELFKGAMLAGVKYAEGRGVVEFEATDSASEKLLYIYRLLVHDKVIQPLPEEQVAEKTLRHKLAIWYSKQLPKDHPLLN</sequence>
<gene>
    <name evidence="1" type="ORF">SKTS_16860</name>
</gene>
<protein>
    <recommendedName>
        <fullName evidence="3">DUF5062 domain-containing protein</fullName>
    </recommendedName>
</protein>
<keyword evidence="2" id="KW-1185">Reference proteome</keyword>
<accession>A0A6F8VBU4</accession>
<reference evidence="2" key="1">
    <citation type="submission" date="2020-03" db="EMBL/GenBank/DDBJ databases">
        <title>Complete genome sequence of sulfur-oxidizing bacterium skT11.</title>
        <authorList>
            <person name="Kanda M."/>
            <person name="Kojima H."/>
            <person name="Fukui M."/>
        </authorList>
    </citation>
    <scope>NUCLEOTIDE SEQUENCE [LARGE SCALE GENOMIC DNA]</scope>
    <source>
        <strain evidence="2">skT11</strain>
    </source>
</reference>
<evidence type="ECO:0000313" key="1">
    <source>
        <dbReference type="EMBL" id="BCB26800.1"/>
    </source>
</evidence>
<dbReference type="Gene3D" id="1.20.120.1930">
    <property type="entry name" value="Uncharacterised protein PF16691, DUF5062"/>
    <property type="match status" value="1"/>
</dbReference>
<evidence type="ECO:0000313" key="2">
    <source>
        <dbReference type="Proteomes" id="UP000502260"/>
    </source>
</evidence>
<dbReference type="Pfam" id="PF16691">
    <property type="entry name" value="DUF5062"/>
    <property type="match status" value="1"/>
</dbReference>
<dbReference type="KEGG" id="slac:SKTS_16860"/>
<dbReference type="InterPro" id="IPR038316">
    <property type="entry name" value="DUF5062_sf"/>
</dbReference>